<dbReference type="RefSeq" id="WP_188930922.1">
    <property type="nucleotide sequence ID" value="NZ_BMIA01000001.1"/>
</dbReference>
<gene>
    <name evidence="3" type="ORF">GCM10007423_18540</name>
</gene>
<dbReference type="Gene3D" id="3.40.50.1820">
    <property type="entry name" value="alpha/beta hydrolase"/>
    <property type="match status" value="1"/>
</dbReference>
<feature type="signal peptide" evidence="1">
    <location>
        <begin position="1"/>
        <end position="23"/>
    </location>
</feature>
<dbReference type="EMBL" id="BMIA01000001">
    <property type="protein sequence ID" value="GGH30414.1"/>
    <property type="molecule type" value="Genomic_DNA"/>
</dbReference>
<dbReference type="InterPro" id="IPR029058">
    <property type="entry name" value="AB_hydrolase_fold"/>
</dbReference>
<keyword evidence="3" id="KW-0378">Hydrolase</keyword>
<evidence type="ECO:0000313" key="3">
    <source>
        <dbReference type="EMBL" id="GGH30414.1"/>
    </source>
</evidence>
<proteinExistence type="predicted"/>
<dbReference type="Pfam" id="PF00561">
    <property type="entry name" value="Abhydrolase_1"/>
    <property type="match status" value="1"/>
</dbReference>
<dbReference type="GO" id="GO:0016787">
    <property type="term" value="F:hydrolase activity"/>
    <property type="evidence" value="ECO:0007669"/>
    <property type="project" value="UniProtKB-KW"/>
</dbReference>
<sequence length="284" mass="31622">MKLKLAIVFCCLAWAQAFVQASAQVKPDTALLGRNPKAGHFAELRGVKLYYEMYGAGAPVLFIHGNGGSMHDFKHQLLAFAKSNKVILVDSRAHGKSKDAGDSLSYEMMADDIHALLEHLKVDSCNVVGWSDGGINALLLALRHPGKVRKLAATGANLWPDSTALDPWVYKKILEWDADLAIQTSDPVKRNQKKLMHLMAVQPNITLEQLHKIHCPSLIIGGDHDVIIPEHTVQIARAIPKSYLWILPNSGHSTLVHYAAEFNRVTMEFFAKPFRAIREEKMFE</sequence>
<comment type="caution">
    <text evidence="3">The sequence shown here is derived from an EMBL/GenBank/DDBJ whole genome shotgun (WGS) entry which is preliminary data.</text>
</comment>
<feature type="chain" id="PRO_5047520361" evidence="1">
    <location>
        <begin position="24"/>
        <end position="284"/>
    </location>
</feature>
<reference evidence="4" key="1">
    <citation type="journal article" date="2019" name="Int. J. Syst. Evol. Microbiol.">
        <title>The Global Catalogue of Microorganisms (GCM) 10K type strain sequencing project: providing services to taxonomists for standard genome sequencing and annotation.</title>
        <authorList>
            <consortium name="The Broad Institute Genomics Platform"/>
            <consortium name="The Broad Institute Genome Sequencing Center for Infectious Disease"/>
            <person name="Wu L."/>
            <person name="Ma J."/>
        </authorList>
    </citation>
    <scope>NUCLEOTIDE SEQUENCE [LARGE SCALE GENOMIC DNA]</scope>
    <source>
        <strain evidence="4">CGMCC 1.15288</strain>
    </source>
</reference>
<evidence type="ECO:0000313" key="4">
    <source>
        <dbReference type="Proteomes" id="UP000600214"/>
    </source>
</evidence>
<evidence type="ECO:0000259" key="2">
    <source>
        <dbReference type="Pfam" id="PF00561"/>
    </source>
</evidence>
<keyword evidence="1" id="KW-0732">Signal</keyword>
<dbReference type="PANTHER" id="PTHR46331:SF2">
    <property type="entry name" value="VALACYCLOVIR HYDROLASE"/>
    <property type="match status" value="1"/>
</dbReference>
<accession>A0ABQ1YLB1</accession>
<feature type="domain" description="AB hydrolase-1" evidence="2">
    <location>
        <begin position="59"/>
        <end position="181"/>
    </location>
</feature>
<organism evidence="3 4">
    <name type="scientific">Dyadobacter endophyticus</name>
    <dbReference type="NCBI Taxonomy" id="1749036"/>
    <lineage>
        <taxon>Bacteria</taxon>
        <taxon>Pseudomonadati</taxon>
        <taxon>Bacteroidota</taxon>
        <taxon>Cytophagia</taxon>
        <taxon>Cytophagales</taxon>
        <taxon>Spirosomataceae</taxon>
        <taxon>Dyadobacter</taxon>
    </lineage>
</organism>
<dbReference type="InterPro" id="IPR000073">
    <property type="entry name" value="AB_hydrolase_1"/>
</dbReference>
<protein>
    <submittedName>
        <fullName evidence="3">Alpha/beta hydrolase</fullName>
    </submittedName>
</protein>
<name>A0ABQ1YLB1_9BACT</name>
<keyword evidence="4" id="KW-1185">Reference proteome</keyword>
<dbReference type="PANTHER" id="PTHR46331">
    <property type="entry name" value="VALACYCLOVIR HYDROLASE"/>
    <property type="match status" value="1"/>
</dbReference>
<dbReference type="SUPFAM" id="SSF53474">
    <property type="entry name" value="alpha/beta-Hydrolases"/>
    <property type="match status" value="1"/>
</dbReference>
<dbReference type="Proteomes" id="UP000600214">
    <property type="component" value="Unassembled WGS sequence"/>
</dbReference>
<evidence type="ECO:0000256" key="1">
    <source>
        <dbReference type="SAM" id="SignalP"/>
    </source>
</evidence>